<evidence type="ECO:0000313" key="8">
    <source>
        <dbReference type="EMBL" id="RRD92472.1"/>
    </source>
</evidence>
<sequence>MKKLSNLLLVLMATFAFVACNKHEDLIPIQPETQEHQTSESATSTLRSITQDQASDFAQKVYNAIKQSKRPGKKDLNSSSEVFAPMAEATVASVLPISKNGTNVIYIVNFGVSNGYMVISADKATKWAMLAFSDTGSIDNLQQLNENNPFKLWLDQKSQETYERLQQPIPISKRSLEFWNALGRNAEKDTEIDIEFVGEDEFRVNSEGLRGTHKDSKGLPYIGVYSFISDCVWGQGQGYNADAKVPNALAGCPAVAIGILCRTIHFPNKYPYSEMPIKVETASSNPVSRMLRDIADHIPNYKWGVNVSGATAPNILTGLRALGFSNATYASYDFDRAYDQIKRSHPVLLAGFDSRGGHIWISDGYWEQRWKVTKKFLWWVVDTWYEYSDMLYMNWGWNGSGNGWIDQESWPHFGNSRIMFYNLHQ</sequence>
<dbReference type="Pfam" id="PF01640">
    <property type="entry name" value="Peptidase_C10"/>
    <property type="match status" value="1"/>
</dbReference>
<dbReference type="EMBL" id="RQYF01000010">
    <property type="protein sequence ID" value="RRD92472.1"/>
    <property type="molecule type" value="Genomic_DNA"/>
</dbReference>
<dbReference type="InterPro" id="IPR038765">
    <property type="entry name" value="Papain-like_cys_pep_sf"/>
</dbReference>
<dbReference type="RefSeq" id="WP_080745574.1">
    <property type="nucleotide sequence ID" value="NZ_RQYF01000010.1"/>
</dbReference>
<name>A0A3P2AAE4_9BACE</name>
<reference evidence="8 9" key="1">
    <citation type="submission" date="2018-11" db="EMBL/GenBank/DDBJ databases">
        <title>Genomes From Bacteria Associated with the Canine Oral Cavity: a Test Case for Automated Genome-Based Taxonomic Assignment.</title>
        <authorList>
            <person name="Coil D.A."/>
            <person name="Jospin G."/>
            <person name="Darling A.E."/>
            <person name="Wallis C."/>
            <person name="Davis I.J."/>
            <person name="Harris S."/>
            <person name="Eisen J.A."/>
            <person name="Holcombe L.J."/>
            <person name="O'Flynn C."/>
        </authorList>
    </citation>
    <scope>NUCLEOTIDE SEQUENCE [LARGE SCALE GENOMIC DNA]</scope>
    <source>
        <strain evidence="8 9">OH1047_COT-310</strain>
    </source>
</reference>
<keyword evidence="9" id="KW-1185">Reference proteome</keyword>
<proteinExistence type="inferred from homology"/>
<accession>A0A3P2AAE4</accession>
<dbReference type="GeneID" id="57240156"/>
<dbReference type="PROSITE" id="PS51257">
    <property type="entry name" value="PROKAR_LIPOPROTEIN"/>
    <property type="match status" value="1"/>
</dbReference>
<protein>
    <recommendedName>
        <fullName evidence="7">Spi protease inhibitor domain-containing protein</fullName>
    </recommendedName>
</protein>
<dbReference type="InterPro" id="IPR025896">
    <property type="entry name" value="Spi_Prtas-inh"/>
</dbReference>
<feature type="chain" id="PRO_5017958113" description="Spi protease inhibitor domain-containing protein" evidence="6">
    <location>
        <begin position="19"/>
        <end position="425"/>
    </location>
</feature>
<dbReference type="Proteomes" id="UP000279562">
    <property type="component" value="Unassembled WGS sequence"/>
</dbReference>
<gene>
    <name evidence="8" type="ORF">EII33_03970</name>
</gene>
<feature type="signal peptide" evidence="6">
    <location>
        <begin position="1"/>
        <end position="18"/>
    </location>
</feature>
<dbReference type="Pfam" id="PF13734">
    <property type="entry name" value="Inhibitor_I69"/>
    <property type="match status" value="1"/>
</dbReference>
<dbReference type="Gene3D" id="3.90.70.50">
    <property type="entry name" value="Peptidase C10, streptopain"/>
    <property type="match status" value="2"/>
</dbReference>
<keyword evidence="3 6" id="KW-0732">Signal</keyword>
<comment type="similarity">
    <text evidence="1">Belongs to the peptidase C10 family.</text>
</comment>
<evidence type="ECO:0000313" key="9">
    <source>
        <dbReference type="Proteomes" id="UP000279562"/>
    </source>
</evidence>
<evidence type="ECO:0000256" key="5">
    <source>
        <dbReference type="ARBA" id="ARBA00022807"/>
    </source>
</evidence>
<dbReference type="InterPro" id="IPR000200">
    <property type="entry name" value="Peptidase_C10"/>
</dbReference>
<keyword evidence="5" id="KW-0788">Thiol protease</keyword>
<feature type="domain" description="Spi protease inhibitor" evidence="7">
    <location>
        <begin position="48"/>
        <end position="159"/>
    </location>
</feature>
<dbReference type="SUPFAM" id="SSF54001">
    <property type="entry name" value="Cysteine proteinases"/>
    <property type="match status" value="1"/>
</dbReference>
<dbReference type="InterPro" id="IPR044934">
    <property type="entry name" value="Streptopain_sf"/>
</dbReference>
<comment type="caution">
    <text evidence="8">The sequence shown here is derived from an EMBL/GenBank/DDBJ whole genome shotgun (WGS) entry which is preliminary data.</text>
</comment>
<dbReference type="GO" id="GO:0008234">
    <property type="term" value="F:cysteine-type peptidase activity"/>
    <property type="evidence" value="ECO:0007669"/>
    <property type="project" value="UniProtKB-KW"/>
</dbReference>
<keyword evidence="2" id="KW-0645">Protease</keyword>
<evidence type="ECO:0000256" key="3">
    <source>
        <dbReference type="ARBA" id="ARBA00022729"/>
    </source>
</evidence>
<evidence type="ECO:0000256" key="4">
    <source>
        <dbReference type="ARBA" id="ARBA00022801"/>
    </source>
</evidence>
<keyword evidence="4" id="KW-0378">Hydrolase</keyword>
<dbReference type="GO" id="GO:0006508">
    <property type="term" value="P:proteolysis"/>
    <property type="evidence" value="ECO:0007669"/>
    <property type="project" value="UniProtKB-KW"/>
</dbReference>
<evidence type="ECO:0000256" key="2">
    <source>
        <dbReference type="ARBA" id="ARBA00022670"/>
    </source>
</evidence>
<evidence type="ECO:0000256" key="1">
    <source>
        <dbReference type="ARBA" id="ARBA00009693"/>
    </source>
</evidence>
<evidence type="ECO:0000259" key="7">
    <source>
        <dbReference type="Pfam" id="PF13734"/>
    </source>
</evidence>
<organism evidence="8 9">
    <name type="scientific">Prevotella heparinolytica</name>
    <dbReference type="NCBI Taxonomy" id="28113"/>
    <lineage>
        <taxon>Bacteria</taxon>
        <taxon>Pseudomonadati</taxon>
        <taxon>Bacteroidota</taxon>
        <taxon>Bacteroidia</taxon>
        <taxon>Bacteroidales</taxon>
        <taxon>Bacteroidaceae</taxon>
        <taxon>Bacteroides</taxon>
    </lineage>
</organism>
<evidence type="ECO:0000256" key="6">
    <source>
        <dbReference type="SAM" id="SignalP"/>
    </source>
</evidence>
<dbReference type="AlphaFoldDB" id="A0A3P2AAE4"/>